<evidence type="ECO:0000313" key="3">
    <source>
        <dbReference type="Proteomes" id="UP001178281"/>
    </source>
</evidence>
<comment type="caution">
    <text evidence="2">The sequence shown here is derived from an EMBL/GenBank/DDBJ whole genome shotgun (WGS) entry which is preliminary data.</text>
</comment>
<proteinExistence type="predicted"/>
<dbReference type="GO" id="GO:0045017">
    <property type="term" value="P:glycerolipid biosynthetic process"/>
    <property type="evidence" value="ECO:0007669"/>
    <property type="project" value="InterPro"/>
</dbReference>
<organism evidence="2 3">
    <name type="scientific">Tsukamurella strandjordii</name>
    <dbReference type="NCBI Taxonomy" id="147577"/>
    <lineage>
        <taxon>Bacteria</taxon>
        <taxon>Bacillati</taxon>
        <taxon>Actinomycetota</taxon>
        <taxon>Actinomycetes</taxon>
        <taxon>Mycobacteriales</taxon>
        <taxon>Tsukamurellaceae</taxon>
        <taxon>Tsukamurella</taxon>
    </lineage>
</organism>
<reference evidence="2" key="1">
    <citation type="submission" date="2023-08" db="EMBL/GenBank/DDBJ databases">
        <title>The draft genome of Tsukamurella strandjordii strain 050030.</title>
        <authorList>
            <person name="Zhao F."/>
            <person name="Feng Y."/>
            <person name="Zong Z."/>
        </authorList>
    </citation>
    <scope>NUCLEOTIDE SEQUENCE</scope>
    <source>
        <strain evidence="2">050030</strain>
    </source>
</reference>
<protein>
    <submittedName>
        <fullName evidence="2">Wax ester/triacylglycerol synthase family O-acyltransferase</fullName>
    </submittedName>
</protein>
<dbReference type="InterPro" id="IPR004255">
    <property type="entry name" value="O-acyltransferase_WSD1_N"/>
</dbReference>
<gene>
    <name evidence="2" type="ORF">Q7X28_20650</name>
</gene>
<dbReference type="RefSeq" id="WP_305112747.1">
    <property type="nucleotide sequence ID" value="NZ_JAUTIX010000009.1"/>
</dbReference>
<feature type="domain" description="O-acyltransferase WSD1-like N-terminal" evidence="1">
    <location>
        <begin position="33"/>
        <end position="249"/>
    </location>
</feature>
<name>A0AA90NMC4_9ACTN</name>
<sequence>MSPLLAPRDARTFWASQVIPSDQFLLYCFDHGDGPSPSAADVADLVVGRAPSIPDLRIRVAPAPFDLERPSWAPCSVIDVREGVARSWDRIPDAVARLFARQVDATVAPWRLHVFPRVSGAPRCTGDATVVVLQVAHCLADGRRTAEIARELFGAGGREGGAPPVRQAPDPVRAARGLAALPLDLARTVIRGTRVAPARARIAERTAAGALPPPVPGCPITPLNARPDDSRDVRMLVRERADLDRVGTVTIGALTAVSLAVERYLRLREHRVPDALCAEVMVARERKSEERNSFGNVSVPLFPGLPIGERATRIAAALDDARTRAADPLWRTVSAPDETTPAPLDRIGVLSFDPAMRPATMAGATVISSVYRGPSDLELLGGRSVFTAGFPALSPAMGLTHGVHGLGDAVTLSVTSSRTAVPDPEVYATLLDEALRAVAQAR</sequence>
<accession>A0AA90NMC4</accession>
<evidence type="ECO:0000313" key="2">
    <source>
        <dbReference type="EMBL" id="MDP0400334.1"/>
    </source>
</evidence>
<dbReference type="Proteomes" id="UP001178281">
    <property type="component" value="Unassembled WGS sequence"/>
</dbReference>
<dbReference type="GO" id="GO:0004144">
    <property type="term" value="F:diacylglycerol O-acyltransferase activity"/>
    <property type="evidence" value="ECO:0007669"/>
    <property type="project" value="InterPro"/>
</dbReference>
<dbReference type="EMBL" id="JAUTIX010000009">
    <property type="protein sequence ID" value="MDP0400334.1"/>
    <property type="molecule type" value="Genomic_DNA"/>
</dbReference>
<evidence type="ECO:0000259" key="1">
    <source>
        <dbReference type="Pfam" id="PF03007"/>
    </source>
</evidence>
<dbReference type="AlphaFoldDB" id="A0AA90NMC4"/>
<dbReference type="Pfam" id="PF03007">
    <property type="entry name" value="WS_DGAT_cat"/>
    <property type="match status" value="1"/>
</dbReference>
<keyword evidence="3" id="KW-1185">Reference proteome</keyword>